<accession>A0A3A1U363</accession>
<dbReference type="Pfam" id="PF09819">
    <property type="entry name" value="ABC_cobalt"/>
    <property type="match status" value="1"/>
</dbReference>
<feature type="transmembrane region" description="Helical" evidence="1">
    <location>
        <begin position="20"/>
        <end position="42"/>
    </location>
</feature>
<organism evidence="2 3">
    <name type="scientific">Amnibacterium setariae</name>
    <dbReference type="NCBI Taxonomy" id="2306585"/>
    <lineage>
        <taxon>Bacteria</taxon>
        <taxon>Bacillati</taxon>
        <taxon>Actinomycetota</taxon>
        <taxon>Actinomycetes</taxon>
        <taxon>Micrococcales</taxon>
        <taxon>Microbacteriaceae</taxon>
        <taxon>Amnibacterium</taxon>
    </lineage>
</organism>
<evidence type="ECO:0000313" key="2">
    <source>
        <dbReference type="EMBL" id="RIX28936.1"/>
    </source>
</evidence>
<sequence>MTITSSTATTTGRTLRWRVVDIVVASVVAVACAVIFIAWIALSTGPGEALKPLLPGLQGVLNGPWLIAGPLAGLIVRKPGAALYAEFVAAALELLVFPYYGAVVLLSGLVQGLGAEIVFAILLYRSFGPVAALLAGAGAGIGECLVDLPLYYAGSTPAFAVVYAVSTVVSGAVVGLVCSPLVRAIAATGVLDRFASGRAARRAV</sequence>
<keyword evidence="1" id="KW-1133">Transmembrane helix</keyword>
<reference evidence="3" key="1">
    <citation type="submission" date="2018-09" db="EMBL/GenBank/DDBJ databases">
        <authorList>
            <person name="Kim I."/>
        </authorList>
    </citation>
    <scope>NUCLEOTIDE SEQUENCE [LARGE SCALE GENOMIC DNA]</scope>
    <source>
        <strain evidence="3">DD4a</strain>
    </source>
</reference>
<feature type="transmembrane region" description="Helical" evidence="1">
    <location>
        <begin position="83"/>
        <end position="100"/>
    </location>
</feature>
<dbReference type="OrthoDB" id="8017424at2"/>
<dbReference type="AlphaFoldDB" id="A0A3A1U363"/>
<keyword evidence="3" id="KW-1185">Reference proteome</keyword>
<dbReference type="RefSeq" id="WP_119483264.1">
    <property type="nucleotide sequence ID" value="NZ_QXTG01000002.1"/>
</dbReference>
<proteinExistence type="predicted"/>
<keyword evidence="1" id="KW-0812">Transmembrane</keyword>
<keyword evidence="1" id="KW-0472">Membrane</keyword>
<gene>
    <name evidence="2" type="ORF">D1781_12630</name>
</gene>
<comment type="caution">
    <text evidence="2">The sequence shown here is derived from an EMBL/GenBank/DDBJ whole genome shotgun (WGS) entry which is preliminary data.</text>
</comment>
<dbReference type="PIRSF" id="PIRSF037394">
    <property type="entry name" value="ABC_thiamine-permease_YkoE_prd"/>
    <property type="match status" value="1"/>
</dbReference>
<protein>
    <submittedName>
        <fullName evidence="2">Uncharacterized protein</fullName>
    </submittedName>
</protein>
<dbReference type="EMBL" id="QXTG01000002">
    <property type="protein sequence ID" value="RIX28936.1"/>
    <property type="molecule type" value="Genomic_DNA"/>
</dbReference>
<evidence type="ECO:0000256" key="1">
    <source>
        <dbReference type="SAM" id="Phobius"/>
    </source>
</evidence>
<evidence type="ECO:0000313" key="3">
    <source>
        <dbReference type="Proteomes" id="UP000265742"/>
    </source>
</evidence>
<feature type="transmembrane region" description="Helical" evidence="1">
    <location>
        <begin position="158"/>
        <end position="178"/>
    </location>
</feature>
<name>A0A3A1U363_9MICO</name>
<dbReference type="InterPro" id="IPR017195">
    <property type="entry name" value="ABC_thiamin-permease_prd"/>
</dbReference>
<dbReference type="Proteomes" id="UP000265742">
    <property type="component" value="Unassembled WGS sequence"/>
</dbReference>